<dbReference type="EMBL" id="JAUTXU010000014">
    <property type="protein sequence ID" value="KAK3722112.1"/>
    <property type="molecule type" value="Genomic_DNA"/>
</dbReference>
<keyword evidence="2" id="KW-1185">Reference proteome</keyword>
<evidence type="ECO:0000313" key="2">
    <source>
        <dbReference type="Proteomes" id="UP001281147"/>
    </source>
</evidence>
<dbReference type="Proteomes" id="UP001281147">
    <property type="component" value="Unassembled WGS sequence"/>
</dbReference>
<gene>
    <name evidence="1" type="ORF">LTR37_002544</name>
</gene>
<comment type="caution">
    <text evidence="1">The sequence shown here is derived from an EMBL/GenBank/DDBJ whole genome shotgun (WGS) entry which is preliminary data.</text>
</comment>
<evidence type="ECO:0000313" key="1">
    <source>
        <dbReference type="EMBL" id="KAK3722112.1"/>
    </source>
</evidence>
<name>A0ACC3NTP5_9PEZI</name>
<sequence length="297" mass="34303">MEFDRRHWQTLETGPMRKAVIGGVRDRRERLQHLARSHLHAKHEYLWNYAEGGVLDGNAAEVQKLLKAAGVEIPSALEVDDSGAIYHVVSSEYMTINVAEHLWESGFRDVNFSTSIRPTPLELIFQVDHKWEIGVSLEEYITRQSDLALWLRSRSGLYEESFGSMNLACILAANLGELFSPAFRQGWKPNYYWGFRFKDQKKTSEIREEHAESIELFETILLGLIAEHWASGMDLVSWLDGPLGKRVEEILAAERVVDEEYREDVFKRTGVRLKTAGNDWHDEDWDSEDWDSDDESE</sequence>
<proteinExistence type="predicted"/>
<organism evidence="1 2">
    <name type="scientific">Vermiconidia calcicola</name>
    <dbReference type="NCBI Taxonomy" id="1690605"/>
    <lineage>
        <taxon>Eukaryota</taxon>
        <taxon>Fungi</taxon>
        <taxon>Dikarya</taxon>
        <taxon>Ascomycota</taxon>
        <taxon>Pezizomycotina</taxon>
        <taxon>Dothideomycetes</taxon>
        <taxon>Dothideomycetidae</taxon>
        <taxon>Mycosphaerellales</taxon>
        <taxon>Extremaceae</taxon>
        <taxon>Vermiconidia</taxon>
    </lineage>
</organism>
<protein>
    <submittedName>
        <fullName evidence="1">Uncharacterized protein</fullName>
    </submittedName>
</protein>
<accession>A0ACC3NTP5</accession>
<reference evidence="1" key="1">
    <citation type="submission" date="2023-07" db="EMBL/GenBank/DDBJ databases">
        <title>Black Yeasts Isolated from many extreme environments.</title>
        <authorList>
            <person name="Coleine C."/>
            <person name="Stajich J.E."/>
            <person name="Selbmann L."/>
        </authorList>
    </citation>
    <scope>NUCLEOTIDE SEQUENCE</scope>
    <source>
        <strain evidence="1">CCFEE 5714</strain>
    </source>
</reference>